<dbReference type="SUPFAM" id="SSF49265">
    <property type="entry name" value="Fibronectin type III"/>
    <property type="match status" value="1"/>
</dbReference>
<evidence type="ECO:0000313" key="1">
    <source>
        <dbReference type="EMBL" id="KAI6656581.1"/>
    </source>
</evidence>
<gene>
    <name evidence="1" type="ORF">LOD99_1376</name>
</gene>
<dbReference type="Proteomes" id="UP001165289">
    <property type="component" value="Unassembled WGS sequence"/>
</dbReference>
<dbReference type="PANTHER" id="PTHR16897">
    <property type="entry name" value="OS10G0105400 PROTEIN"/>
    <property type="match status" value="1"/>
</dbReference>
<name>A0AAV7K6G8_9METZ</name>
<reference evidence="1 2" key="1">
    <citation type="journal article" date="2023" name="BMC Biol.">
        <title>The compact genome of the sponge Oopsacas minuta (Hexactinellida) is lacking key metazoan core genes.</title>
        <authorList>
            <person name="Santini S."/>
            <person name="Schenkelaars Q."/>
            <person name="Jourda C."/>
            <person name="Duchesne M."/>
            <person name="Belahbib H."/>
            <person name="Rocher C."/>
            <person name="Selva M."/>
            <person name="Riesgo A."/>
            <person name="Vervoort M."/>
            <person name="Leys S.P."/>
            <person name="Kodjabachian L."/>
            <person name="Le Bivic A."/>
            <person name="Borchiellini C."/>
            <person name="Claverie J.M."/>
            <person name="Renard E."/>
        </authorList>
    </citation>
    <scope>NUCLEOTIDE SEQUENCE [LARGE SCALE GENOMIC DNA]</scope>
    <source>
        <strain evidence="1">SPO-2</strain>
    </source>
</reference>
<sequence length="1327" mass="147597">MTHSNSLFCFVSDSEVGQDDIDYQSDSLLHVSWTGFFDRESGVYFYLYGYSDSCLTTDVFVLFDNSTLNLTYSTFASYDAPTPGLYYVTVVAYNLALAKSTPVCSNGITYDITPPIIRSINVVHAKIIPGLAKIQVNSSLYEVWLLDENRERRMLRQSNVSQECIDKATLINDVMIFPPYTIKLRNNTVVDDIELSEEESYFICQSVNAYSSLSYMYTVHELDVRWEGEDAESPIHNYEVGVAETSSQEAAPDLLSYHSTGTIEQFISHHVNTMKMFYIFVRAINRAMLETTITLGPFIVDTTAPVYDNSVISVTLQEVFILGNWSSTAFQDSDEPQLLAYEVALGTEKGLEDVIAFQYITVVAACTGFCTDCVCAGLDTRQLGDFLHSDHTYYLTVRASNGAGLFATGSSDDYTHVAEFPDIGVVIEINPESTHIDTADFKQIDDVDFQIGTTDIACRWDGFEHPHVEVTYMVALGTAPGTINNITAFISTGQHTSYKFINLSLTEYTKYYITVIATNVIGSVTAYSNGVTVVPQNAPIMNTVNVSIGLGCGVENTNYVQDSDFSQLYMNTSSSPWNITSGQVLKNTNFTYVYLANNTMIMQSLTLLQGNFYTLVVSVSQLANTSDNEVTITADPMTTRQFTLTQNMSISYSCEFLADLNTVELTIFSLNSGLRLSSISVKQCVDNIEYQVSTSQVAARWLFPSSLEPFITYYEWAVLHSNGDYVQPYINVGKVYSAQNPKLELSNANSYYVSVRACSLQISCFQAVNSNLFKVISYPPVTGDIDATYVAAEYGGILNITWERFENQNSTVDLYEWIYGFGTDTIEFALSPWTLITQNELQDLTIIRNLTLDPTQYYYVSIKGYNLAGLSTMVTELVLFNSTKDEGDVYVIDIFPENFRVLGVEDSWTDPNRAYTKNQTALAAVWPKLMNTNFDYCFTTKPTVPPYSECMEKPELKTPHNSAIITNLMLDEGVKYYFCIYTQNETIPFGGGEPVVIPARSICSNGIVFDNSAPEPGKVYIGFDYGMSSTQYQVSTTDLPVRWNGFMDEEETRGDHHHGIAYYEYAIGSTPNGTDVVSFLNVGFNTHIIATNLTLVSGFTYYATVFAYDYVGLSMSAISDGVTIDNTPPVAGIVTIGYTDLGHSDYLSEINVQAHFKGFTDTESGVKDVYWAIGTAKGLADIKGFEEAQELDLAYTEEALTDIKDGQTIYVTARVFNDAGLYTQAYSNGTIIDSSPPTRGFVIDGLGEDIDFTKDLHTFSSHWDGFLDPHSDIVEYEWAIGTCETCSDVRAFISTALVQSELFMIYLIVITSTHILIEGYTGSCIYL</sequence>
<dbReference type="PANTHER" id="PTHR16897:SF2">
    <property type="entry name" value="OS03G0226600 PROTEIN"/>
    <property type="match status" value="1"/>
</dbReference>
<dbReference type="EMBL" id="JAKMXF010000144">
    <property type="protein sequence ID" value="KAI6656581.1"/>
    <property type="molecule type" value="Genomic_DNA"/>
</dbReference>
<keyword evidence="2" id="KW-1185">Reference proteome</keyword>
<dbReference type="InterPro" id="IPR036116">
    <property type="entry name" value="FN3_sf"/>
</dbReference>
<comment type="caution">
    <text evidence="1">The sequence shown here is derived from an EMBL/GenBank/DDBJ whole genome shotgun (WGS) entry which is preliminary data.</text>
</comment>
<accession>A0AAV7K6G8</accession>
<evidence type="ECO:0000313" key="2">
    <source>
        <dbReference type="Proteomes" id="UP001165289"/>
    </source>
</evidence>
<protein>
    <submittedName>
        <fullName evidence="1">Uncharacterized protein</fullName>
    </submittedName>
</protein>
<proteinExistence type="predicted"/>
<organism evidence="1 2">
    <name type="scientific">Oopsacas minuta</name>
    <dbReference type="NCBI Taxonomy" id="111878"/>
    <lineage>
        <taxon>Eukaryota</taxon>
        <taxon>Metazoa</taxon>
        <taxon>Porifera</taxon>
        <taxon>Hexactinellida</taxon>
        <taxon>Hexasterophora</taxon>
        <taxon>Lyssacinosida</taxon>
        <taxon>Leucopsacidae</taxon>
        <taxon>Oopsacas</taxon>
    </lineage>
</organism>